<dbReference type="Proteomes" id="UP001302806">
    <property type="component" value="Chromosome"/>
</dbReference>
<evidence type="ECO:0000313" key="2">
    <source>
        <dbReference type="EMBL" id="WNH08729.1"/>
    </source>
</evidence>
<dbReference type="EMBL" id="CP134537">
    <property type="protein sequence ID" value="WNH08729.1"/>
    <property type="molecule type" value="Genomic_DNA"/>
</dbReference>
<dbReference type="NCBIfam" id="NF046080">
    <property type="entry name" value="PID_CTERM"/>
    <property type="match status" value="1"/>
</dbReference>
<sequence length="73" mass="7600">MTIQNKRIIASILFVLISFVCVSQTPGTELPPPGAPPAPPIGDAPIDGGVLVGAAFALFYGVRKLLLQKANNN</sequence>
<keyword evidence="1" id="KW-0812">Transmembrane</keyword>
<accession>A0ABY9XST3</accession>
<evidence type="ECO:0000256" key="1">
    <source>
        <dbReference type="SAM" id="Phobius"/>
    </source>
</evidence>
<protein>
    <submittedName>
        <fullName evidence="2">Uncharacterized protein</fullName>
    </submittedName>
</protein>
<reference evidence="2 3" key="1">
    <citation type="submission" date="2023-09" db="EMBL/GenBank/DDBJ databases">
        <title>Thalassobella suaedae gen. nov., sp. nov., a marine bacterium of the family Flavobacteriaceae isolated from a halophyte Suaeda japonica.</title>
        <authorList>
            <person name="Lee S.Y."/>
            <person name="Hwang C.Y."/>
        </authorList>
    </citation>
    <scope>NUCLEOTIDE SEQUENCE [LARGE SCALE GENOMIC DNA]</scope>
    <source>
        <strain evidence="2 3">HL-DH14</strain>
    </source>
</reference>
<evidence type="ECO:0000313" key="3">
    <source>
        <dbReference type="Proteomes" id="UP001302806"/>
    </source>
</evidence>
<name>A0ABY9XST3_9FLAO</name>
<keyword evidence="1" id="KW-0472">Membrane</keyword>
<feature type="transmembrane region" description="Helical" evidence="1">
    <location>
        <begin position="48"/>
        <end position="66"/>
    </location>
</feature>
<dbReference type="InterPro" id="IPR058207">
    <property type="entry name" value="PID_CTERM"/>
</dbReference>
<organism evidence="2 3">
    <name type="scientific">Thalassobellus suaedae</name>
    <dbReference type="NCBI Taxonomy" id="3074124"/>
    <lineage>
        <taxon>Bacteria</taxon>
        <taxon>Pseudomonadati</taxon>
        <taxon>Bacteroidota</taxon>
        <taxon>Flavobacteriia</taxon>
        <taxon>Flavobacteriales</taxon>
        <taxon>Flavobacteriaceae</taxon>
        <taxon>Thalassobellus</taxon>
    </lineage>
</organism>
<keyword evidence="1" id="KW-1133">Transmembrane helix</keyword>
<proteinExistence type="predicted"/>
<dbReference type="RefSeq" id="WP_415865351.1">
    <property type="nucleotide sequence ID" value="NZ_CP134537.1"/>
</dbReference>
<gene>
    <name evidence="2" type="ORF">RHP51_16845</name>
</gene>